<organism evidence="3 4">
    <name type="scientific">Thalassovita aquimarina</name>
    <dbReference type="NCBI Taxonomy" id="2785917"/>
    <lineage>
        <taxon>Bacteria</taxon>
        <taxon>Pseudomonadati</taxon>
        <taxon>Pseudomonadota</taxon>
        <taxon>Alphaproteobacteria</taxon>
        <taxon>Rhodobacterales</taxon>
        <taxon>Roseobacteraceae</taxon>
        <taxon>Thalassovita</taxon>
    </lineage>
</organism>
<gene>
    <name evidence="3" type="ORF">IT775_18705</name>
</gene>
<evidence type="ECO:0000313" key="4">
    <source>
        <dbReference type="Proteomes" id="UP001195941"/>
    </source>
</evidence>
<dbReference type="Pfam" id="PF20573">
    <property type="entry name" value="DUF6782"/>
    <property type="match status" value="1"/>
</dbReference>
<keyword evidence="1" id="KW-1133">Transmembrane helix</keyword>
<keyword evidence="1" id="KW-0472">Membrane</keyword>
<evidence type="ECO:0000259" key="2">
    <source>
        <dbReference type="Pfam" id="PF20573"/>
    </source>
</evidence>
<protein>
    <recommendedName>
        <fullName evidence="2">DUF6782 domain-containing protein</fullName>
    </recommendedName>
</protein>
<dbReference type="Proteomes" id="UP001195941">
    <property type="component" value="Unassembled WGS sequence"/>
</dbReference>
<dbReference type="RefSeq" id="WP_212702777.1">
    <property type="nucleotide sequence ID" value="NZ_JADMKU010000023.1"/>
</dbReference>
<name>A0ABS5HW19_9RHOB</name>
<dbReference type="EMBL" id="JADMKU010000023">
    <property type="protein sequence ID" value="MBR9653153.1"/>
    <property type="molecule type" value="Genomic_DNA"/>
</dbReference>
<evidence type="ECO:0000256" key="1">
    <source>
        <dbReference type="SAM" id="Phobius"/>
    </source>
</evidence>
<keyword evidence="4" id="KW-1185">Reference proteome</keyword>
<comment type="caution">
    <text evidence="3">The sequence shown here is derived from an EMBL/GenBank/DDBJ whole genome shotgun (WGS) entry which is preliminary data.</text>
</comment>
<feature type="transmembrane region" description="Helical" evidence="1">
    <location>
        <begin position="44"/>
        <end position="61"/>
    </location>
</feature>
<feature type="domain" description="DUF6782" evidence="2">
    <location>
        <begin position="70"/>
        <end position="295"/>
    </location>
</feature>
<proteinExistence type="predicted"/>
<accession>A0ABS5HW19</accession>
<reference evidence="3 4" key="1">
    <citation type="journal article" date="2021" name="Arch. Microbiol.">
        <title>Thalassobius aquimarinus sp. nov., isolated from the Sea of Japan seashore.</title>
        <authorList>
            <person name="Kurilenko V.V."/>
            <person name="Romanenko L.A."/>
            <person name="Chernysheva N.Y."/>
            <person name="Velansky P.V."/>
            <person name="Tekutyeva L.A."/>
            <person name="Isaeva M.P."/>
            <person name="Mikhailov V.V."/>
        </authorList>
    </citation>
    <scope>NUCLEOTIDE SEQUENCE [LARGE SCALE GENOMIC DNA]</scope>
    <source>
        <strain evidence="3 4">KMM 8518</strain>
    </source>
</reference>
<keyword evidence="1" id="KW-0812">Transmembrane</keyword>
<sequence length="304" mass="33008">MGRVRSGALWALVSRDSWPEGEKSALIPCPTGHSGGMLTGMTRVLGIAVLWVFALCAGAAAQPGIATPGDCLAAGTDPHTPPQRRVSGLLRRLAPVLEVLPSLQAALGGQGPDICLSAHLFEEHGYMEADGGRIVLNARLDDDILLAILLHELRHLDQFATSVCPSPDLSMQETARSVMALEADASAVMLLGAWWLRQQGDPGPWRAIEDWPSARDIAARFAEEMAASDTPRSAASAAFDQWYRSPERVEQYYLSICSDYLARVEESKALPRYQLVPPDYFEQLCRLPDGTPYPCAEPDGAFPR</sequence>
<evidence type="ECO:0000313" key="3">
    <source>
        <dbReference type="EMBL" id="MBR9653153.1"/>
    </source>
</evidence>
<dbReference type="InterPro" id="IPR046709">
    <property type="entry name" value="DUF6782"/>
</dbReference>